<keyword evidence="1" id="KW-0732">Signal</keyword>
<accession>A0A8M1KCP1</accession>
<evidence type="ECO:0000313" key="3">
    <source>
        <dbReference type="RefSeq" id="XP_042560260.1"/>
    </source>
</evidence>
<feature type="chain" id="PRO_5035432766" evidence="1">
    <location>
        <begin position="27"/>
        <end position="249"/>
    </location>
</feature>
<evidence type="ECO:0000256" key="1">
    <source>
        <dbReference type="SAM" id="SignalP"/>
    </source>
</evidence>
<dbReference type="KEGG" id="char:122129333"/>
<protein>
    <submittedName>
        <fullName evidence="3">Uncharacterized protein LOC122129333</fullName>
    </submittedName>
</protein>
<gene>
    <name evidence="3" type="primary">LOC122129333</name>
</gene>
<proteinExistence type="predicted"/>
<evidence type="ECO:0000313" key="2">
    <source>
        <dbReference type="Proteomes" id="UP000515152"/>
    </source>
</evidence>
<dbReference type="RefSeq" id="XP_042560260.1">
    <property type="nucleotide sequence ID" value="XM_042704326.1"/>
</dbReference>
<dbReference type="GeneID" id="122129333"/>
<keyword evidence="2" id="KW-1185">Reference proteome</keyword>
<dbReference type="Proteomes" id="UP000515152">
    <property type="component" value="Unplaced"/>
</dbReference>
<reference evidence="3" key="1">
    <citation type="submission" date="2025-08" db="UniProtKB">
        <authorList>
            <consortium name="RefSeq"/>
        </authorList>
    </citation>
    <scope>IDENTIFICATION</scope>
</reference>
<dbReference type="AlphaFoldDB" id="A0A8M1KCP1"/>
<sequence>MAGQTERWRALWLLLLVCLALQTVEFELTEEDWEELPASLLSLHRLKGLHDQITHEATPDTNIPLLRSAMFLGRIGARRLSAPESVLQYKTTEKDIFEDLKGCQDLPQCLLQKEQDFKGFLAHVEGQKLQDVLLSASELSSNYQNKVLLMMDEEAETLQRAEEEYLKDPLNSMKFGQACLFNDSCLMKVRRDTVVRIFGRTSEDGSSVSDHGGSILATILLQTELKTASLFSIDGKHEHLFSEELHESI</sequence>
<dbReference type="OrthoDB" id="8939109at2759"/>
<organism evidence="2 3">
    <name type="scientific">Clupea harengus</name>
    <name type="common">Atlantic herring</name>
    <dbReference type="NCBI Taxonomy" id="7950"/>
    <lineage>
        <taxon>Eukaryota</taxon>
        <taxon>Metazoa</taxon>
        <taxon>Chordata</taxon>
        <taxon>Craniata</taxon>
        <taxon>Vertebrata</taxon>
        <taxon>Euteleostomi</taxon>
        <taxon>Actinopterygii</taxon>
        <taxon>Neopterygii</taxon>
        <taxon>Teleostei</taxon>
        <taxon>Clupei</taxon>
        <taxon>Clupeiformes</taxon>
        <taxon>Clupeoidei</taxon>
        <taxon>Clupeidae</taxon>
        <taxon>Clupea</taxon>
    </lineage>
</organism>
<name>A0A8M1KCP1_CLUHA</name>
<feature type="signal peptide" evidence="1">
    <location>
        <begin position="1"/>
        <end position="26"/>
    </location>
</feature>